<dbReference type="SUPFAM" id="SSF52058">
    <property type="entry name" value="L domain-like"/>
    <property type="match status" value="1"/>
</dbReference>
<dbReference type="SMART" id="SM00369">
    <property type="entry name" value="LRR_TYP"/>
    <property type="match status" value="7"/>
</dbReference>
<dbReference type="PANTHER" id="PTHR45974:SF272">
    <property type="entry name" value="LEUCINE RICH REPEAT FAMILY PROTEIN, EXPRESSED"/>
    <property type="match status" value="1"/>
</dbReference>
<evidence type="ECO:0000256" key="22">
    <source>
        <dbReference type="ARBA" id="ARBA00023170"/>
    </source>
</evidence>
<name>A0A0D3HJJ0_9ORYZ</name>
<keyword evidence="12" id="KW-0808">Transferase</keyword>
<keyword evidence="34" id="KW-1185">Reference proteome</keyword>
<dbReference type="InterPro" id="IPR001611">
    <property type="entry name" value="Leu-rich_rpt"/>
</dbReference>
<feature type="chain" id="PRO_5002263680" description="Receptor kinase-like protein Xa21" evidence="31">
    <location>
        <begin position="25"/>
        <end position="1024"/>
    </location>
</feature>
<dbReference type="SUPFAM" id="SSF52047">
    <property type="entry name" value="RNI-like"/>
    <property type="match status" value="1"/>
</dbReference>
<evidence type="ECO:0000256" key="5">
    <source>
        <dbReference type="ARBA" id="ARBA00004479"/>
    </source>
</evidence>
<evidence type="ECO:0000256" key="19">
    <source>
        <dbReference type="ARBA" id="ARBA00022840"/>
    </source>
</evidence>
<comment type="similarity">
    <text evidence="6">Belongs to the protein kinase superfamily. Ser/Thr protein kinase family.</text>
</comment>
<evidence type="ECO:0000256" key="4">
    <source>
        <dbReference type="ARBA" id="ARBA00004389"/>
    </source>
</evidence>
<dbReference type="GO" id="GO:0005789">
    <property type="term" value="C:endoplasmic reticulum membrane"/>
    <property type="evidence" value="ECO:0007669"/>
    <property type="project" value="UniProtKB-SubCell"/>
</dbReference>
<evidence type="ECO:0000256" key="27">
    <source>
        <dbReference type="ARBA" id="ARBA00056628"/>
    </source>
</evidence>
<keyword evidence="20 30" id="KW-1133">Transmembrane helix</keyword>
<dbReference type="GO" id="GO:0005524">
    <property type="term" value="F:ATP binding"/>
    <property type="evidence" value="ECO:0007669"/>
    <property type="project" value="UniProtKB-UniRule"/>
</dbReference>
<evidence type="ECO:0000256" key="8">
    <source>
        <dbReference type="ARBA" id="ARBA00022475"/>
    </source>
</evidence>
<dbReference type="Gramene" id="OBART11G06500.1">
    <property type="protein sequence ID" value="OBART11G06500.1"/>
    <property type="gene ID" value="OBART11G06500"/>
</dbReference>
<comment type="function">
    <text evidence="26">Receptor kinase that detects X.oryzae pv. oryzae protein Ax21 to promote innate immunity. Following X.oryzae pv. oryzae protein Ax21 detection, undergoes cleavage, releasing the processed protein kinase Xa21 chain.</text>
</comment>
<evidence type="ECO:0000256" key="10">
    <source>
        <dbReference type="ARBA" id="ARBA00022553"/>
    </source>
</evidence>
<dbReference type="FunFam" id="3.30.200.20:FF:000432">
    <property type="entry name" value="LRR receptor-like serine/threonine-protein kinase EFR"/>
    <property type="match status" value="1"/>
</dbReference>
<evidence type="ECO:0000256" key="14">
    <source>
        <dbReference type="ARBA" id="ARBA00022729"/>
    </source>
</evidence>
<evidence type="ECO:0000256" key="1">
    <source>
        <dbReference type="ARBA" id="ARBA00001936"/>
    </source>
</evidence>
<evidence type="ECO:0000256" key="15">
    <source>
        <dbReference type="ARBA" id="ARBA00022737"/>
    </source>
</evidence>
<dbReference type="FunFam" id="1.10.510.10:FF:000358">
    <property type="entry name" value="Putative leucine-rich repeat receptor-like serine/threonine-protein kinase"/>
    <property type="match status" value="1"/>
</dbReference>
<evidence type="ECO:0000256" key="18">
    <source>
        <dbReference type="ARBA" id="ARBA00022824"/>
    </source>
</evidence>
<comment type="catalytic activity">
    <reaction evidence="25">
        <text>L-seryl-[protein] + ATP = O-phospho-L-seryl-[protein] + ADP + H(+)</text>
        <dbReference type="Rhea" id="RHEA:17989"/>
        <dbReference type="Rhea" id="RHEA-COMP:9863"/>
        <dbReference type="Rhea" id="RHEA-COMP:11604"/>
        <dbReference type="ChEBI" id="CHEBI:15378"/>
        <dbReference type="ChEBI" id="CHEBI:29999"/>
        <dbReference type="ChEBI" id="CHEBI:30616"/>
        <dbReference type="ChEBI" id="CHEBI:83421"/>
        <dbReference type="ChEBI" id="CHEBI:456216"/>
        <dbReference type="EC" id="2.7.11.1"/>
    </reaction>
</comment>
<dbReference type="Proteomes" id="UP000026960">
    <property type="component" value="Chromosome 11"/>
</dbReference>
<keyword evidence="19 29" id="KW-0067">ATP-binding</keyword>
<evidence type="ECO:0000256" key="21">
    <source>
        <dbReference type="ARBA" id="ARBA00023136"/>
    </source>
</evidence>
<evidence type="ECO:0000256" key="11">
    <source>
        <dbReference type="ARBA" id="ARBA00022614"/>
    </source>
</evidence>
<dbReference type="GO" id="GO:0004674">
    <property type="term" value="F:protein serine/threonine kinase activity"/>
    <property type="evidence" value="ECO:0007669"/>
    <property type="project" value="UniProtKB-KW"/>
</dbReference>
<dbReference type="PROSITE" id="PS50011">
    <property type="entry name" value="PROTEIN_KINASE_DOM"/>
    <property type="match status" value="1"/>
</dbReference>
<keyword evidence="18" id="KW-0256">Endoplasmic reticulum</keyword>
<evidence type="ECO:0000256" key="12">
    <source>
        <dbReference type="ARBA" id="ARBA00022679"/>
    </source>
</evidence>
<feature type="signal peptide" evidence="31">
    <location>
        <begin position="1"/>
        <end position="24"/>
    </location>
</feature>
<reference evidence="33" key="1">
    <citation type="journal article" date="2009" name="Rice">
        <title>De Novo Next Generation Sequencing of Plant Genomes.</title>
        <authorList>
            <person name="Rounsley S."/>
            <person name="Marri P.R."/>
            <person name="Yu Y."/>
            <person name="He R."/>
            <person name="Sisneros N."/>
            <person name="Goicoechea J.L."/>
            <person name="Lee S.J."/>
            <person name="Angelova A."/>
            <person name="Kudrna D."/>
            <person name="Luo M."/>
            <person name="Affourtit J."/>
            <person name="Desany B."/>
            <person name="Knight J."/>
            <person name="Niazi F."/>
            <person name="Egholm M."/>
            <person name="Wing R.A."/>
        </authorList>
    </citation>
    <scope>NUCLEOTIDE SEQUENCE [LARGE SCALE GENOMIC DNA]</scope>
    <source>
        <strain evidence="33">cv. IRGC 105608</strain>
    </source>
</reference>
<evidence type="ECO:0000313" key="34">
    <source>
        <dbReference type="Proteomes" id="UP000026960"/>
    </source>
</evidence>
<dbReference type="PANTHER" id="PTHR45974">
    <property type="entry name" value="RECEPTOR-LIKE PROTEIN 55"/>
    <property type="match status" value="1"/>
</dbReference>
<keyword evidence="17" id="KW-0418">Kinase</keyword>
<keyword evidence="13 30" id="KW-0812">Transmembrane</keyword>
<dbReference type="InterPro" id="IPR032675">
    <property type="entry name" value="LRR_dom_sf"/>
</dbReference>
<dbReference type="GO" id="GO:0005886">
    <property type="term" value="C:plasma membrane"/>
    <property type="evidence" value="ECO:0007669"/>
    <property type="project" value="UniProtKB-SubCell"/>
</dbReference>
<dbReference type="PaxDb" id="65489-OBART11G06500.1"/>
<keyword evidence="16 29" id="KW-0547">Nucleotide-binding</keyword>
<comment type="function">
    <text evidence="27">The processed protein kinase Xa21 chain released by protein cleavage after X.oryzae pv. oryzae protein Ax21 detection translocates into the nucleus where it can bind and regulate WRKY62, a transcription factor. Confers resistance to the bacterial pathogen X.oryzae pv. oryzae (Xoo).</text>
</comment>
<evidence type="ECO:0000256" key="9">
    <source>
        <dbReference type="ARBA" id="ARBA00022527"/>
    </source>
</evidence>
<keyword evidence="21 30" id="KW-0472">Membrane</keyword>
<dbReference type="HOGENOM" id="CLU_000288_22_1_1"/>
<dbReference type="FunFam" id="3.80.10.10:FF:000565">
    <property type="entry name" value="Leucine-rich repeat receptor-like kinase protein FLORAL ORGAN NUMBER1"/>
    <property type="match status" value="1"/>
</dbReference>
<dbReference type="PROSITE" id="PS00108">
    <property type="entry name" value="PROTEIN_KINASE_ST"/>
    <property type="match status" value="1"/>
</dbReference>
<evidence type="ECO:0000256" key="17">
    <source>
        <dbReference type="ARBA" id="ARBA00022777"/>
    </source>
</evidence>
<sequence length="1024" mass="111954">MKIAATGQFLLVLMACSVIQIVCQSLHGNETDRLSLLDFKNAIILDPQQVLVSWNDSTQVCSWEGVFCRVKAPNHVVALNLTNRDLVGTISPSLGNLTFLKHLILTGNAFTGQIPASLAHLHRLQTLSLAANTLQGRIPNLANYSDLMVLDLFRNNLAGKFPADLPHRLEKLRLSFNNITGTIPASLANITTLKYFACVNTSIEGNIPDEFSKLSALEILYLDINKLTGSFPEAVLNISALTGLSFAINDLHGEVPPDLGNSLPNLQAFELGGNLFHGKIPSSITNASNLYLLDVSNNNFNGGLASSIGKLTKLSWLNLEDNELHGRNNEDQEFLNSIANCTELQIFSIAWNRLEGRLPNSFGNHSFQLQYVHMGENQLSGHFPSGLANLHNLVAIGLAGNRFSGVLPDWLGALKSLQKLSVGDNNFTGFIPSTLSNLTNLVQFFLYSNKFSGQLPASFGNLAALERLGISNNNLDGTVPEDIFRIPTIQYINLSFNNLKGLLPFYVGNAKHLMYLILSSNNLSGEIPNTLGNSESLQIIRFDHNIFTGGIPTSLGKLLSLTLLNLSYNNLTGPIPDSLSNLKYLGQLDLSFNHLNGEVPTKGIFKNATAVQIDGNQGLCGGVLALHLAACYIAPLSSRKHGQSLVIKIAIPLAILVSLSLAVLVLLLLRGKQKGQSISSPLSHTDFPKVSYNDLARATERFSMSNLIGKGRFSCVYQGKLFQCNDVVAVKVFSLETRGAQKSFIAECNALRNVRHRNLVPILTACSSIDSKGNDFKALVYKFMSGGDLHKLLYSNRDDGDAPHQNHITLAQRINIMVDVSDALEYLHHSSQGTIVHCDLKPSNILLDDNMVAHVGDFGLARFKIDSTTSSLSYSNSTSSPVIKGTIGYIAPECSDSGQVSTASDVYSFGVVLLEIFIRRRPTDDMFMDGLSIAKYTAINFPDKILEIVDPKLHQELIPCSTEMEELDPCQETPIAVEEKSLHCLRSMLNIGLCCTKPTPGERISMHEVAAKLHRIKDAYLREY</sequence>
<dbReference type="InterPro" id="IPR008271">
    <property type="entry name" value="Ser/Thr_kinase_AS"/>
</dbReference>
<keyword evidence="15" id="KW-0677">Repeat</keyword>
<dbReference type="FunFam" id="3.80.10.10:FF:000041">
    <property type="entry name" value="LRR receptor-like serine/threonine-protein kinase ERECTA"/>
    <property type="match status" value="1"/>
</dbReference>
<evidence type="ECO:0000256" key="25">
    <source>
        <dbReference type="ARBA" id="ARBA00048679"/>
    </source>
</evidence>
<dbReference type="EnsemblPlants" id="OBART11G06500.1">
    <property type="protein sequence ID" value="OBART11G06500.1"/>
    <property type="gene ID" value="OBART11G06500"/>
</dbReference>
<dbReference type="Pfam" id="PF00560">
    <property type="entry name" value="LRR_1"/>
    <property type="match status" value="5"/>
</dbReference>
<accession>A0A0D3HJJ0</accession>
<dbReference type="SMART" id="SM00220">
    <property type="entry name" value="S_TKc"/>
    <property type="match status" value="1"/>
</dbReference>
<evidence type="ECO:0000256" key="29">
    <source>
        <dbReference type="PROSITE-ProRule" id="PRU10141"/>
    </source>
</evidence>
<dbReference type="Pfam" id="PF08263">
    <property type="entry name" value="LRRNT_2"/>
    <property type="match status" value="1"/>
</dbReference>
<evidence type="ECO:0000256" key="23">
    <source>
        <dbReference type="ARBA" id="ARBA00023180"/>
    </source>
</evidence>
<evidence type="ECO:0000256" key="13">
    <source>
        <dbReference type="ARBA" id="ARBA00022692"/>
    </source>
</evidence>
<reference evidence="33" key="2">
    <citation type="submission" date="2015-03" db="UniProtKB">
        <authorList>
            <consortium name="EnsemblPlants"/>
        </authorList>
    </citation>
    <scope>IDENTIFICATION</scope>
</reference>
<dbReference type="InterPro" id="IPR001245">
    <property type="entry name" value="Ser-Thr/Tyr_kinase_cat_dom"/>
</dbReference>
<dbReference type="InterPro" id="IPR017441">
    <property type="entry name" value="Protein_kinase_ATP_BS"/>
</dbReference>
<evidence type="ECO:0000256" key="20">
    <source>
        <dbReference type="ARBA" id="ARBA00022989"/>
    </source>
</evidence>
<comment type="catalytic activity">
    <reaction evidence="24">
        <text>L-threonyl-[protein] + ATP = O-phospho-L-threonyl-[protein] + ADP + H(+)</text>
        <dbReference type="Rhea" id="RHEA:46608"/>
        <dbReference type="Rhea" id="RHEA-COMP:11060"/>
        <dbReference type="Rhea" id="RHEA-COMP:11605"/>
        <dbReference type="ChEBI" id="CHEBI:15378"/>
        <dbReference type="ChEBI" id="CHEBI:30013"/>
        <dbReference type="ChEBI" id="CHEBI:30616"/>
        <dbReference type="ChEBI" id="CHEBI:61977"/>
        <dbReference type="ChEBI" id="CHEBI:456216"/>
        <dbReference type="EC" id="2.7.11.1"/>
    </reaction>
</comment>
<evidence type="ECO:0000256" key="2">
    <source>
        <dbReference type="ARBA" id="ARBA00001946"/>
    </source>
</evidence>
<evidence type="ECO:0000256" key="7">
    <source>
        <dbReference type="ARBA" id="ARBA00012513"/>
    </source>
</evidence>
<dbReference type="InterPro" id="IPR013210">
    <property type="entry name" value="LRR_N_plant-typ"/>
</dbReference>
<protein>
    <recommendedName>
        <fullName evidence="28">Receptor kinase-like protein Xa21</fullName>
        <ecNumber evidence="7">2.7.11.1</ecNumber>
    </recommendedName>
</protein>
<dbReference type="InterPro" id="IPR000719">
    <property type="entry name" value="Prot_kinase_dom"/>
</dbReference>
<comment type="cofactor">
    <cofactor evidence="1">
        <name>Mn(2+)</name>
        <dbReference type="ChEBI" id="CHEBI:29035"/>
    </cofactor>
</comment>
<dbReference type="PROSITE" id="PS00107">
    <property type="entry name" value="PROTEIN_KINASE_ATP"/>
    <property type="match status" value="1"/>
</dbReference>
<dbReference type="Gene3D" id="1.10.510.10">
    <property type="entry name" value="Transferase(Phosphotransferase) domain 1"/>
    <property type="match status" value="1"/>
</dbReference>
<keyword evidence="14 31" id="KW-0732">Signal</keyword>
<dbReference type="SUPFAM" id="SSF56112">
    <property type="entry name" value="Protein kinase-like (PK-like)"/>
    <property type="match status" value="1"/>
</dbReference>
<feature type="binding site" evidence="29">
    <location>
        <position position="731"/>
    </location>
    <ligand>
        <name>ATP</name>
        <dbReference type="ChEBI" id="CHEBI:30616"/>
    </ligand>
</feature>
<dbReference type="Gene3D" id="3.30.200.20">
    <property type="entry name" value="Phosphorylase Kinase, domain 1"/>
    <property type="match status" value="1"/>
</dbReference>
<dbReference type="InterPro" id="IPR003591">
    <property type="entry name" value="Leu-rich_rpt_typical-subtyp"/>
</dbReference>
<keyword evidence="22" id="KW-0675">Receptor</keyword>
<organism evidence="33">
    <name type="scientific">Oryza barthii</name>
    <dbReference type="NCBI Taxonomy" id="65489"/>
    <lineage>
        <taxon>Eukaryota</taxon>
        <taxon>Viridiplantae</taxon>
        <taxon>Streptophyta</taxon>
        <taxon>Embryophyta</taxon>
        <taxon>Tracheophyta</taxon>
        <taxon>Spermatophyta</taxon>
        <taxon>Magnoliopsida</taxon>
        <taxon>Liliopsida</taxon>
        <taxon>Poales</taxon>
        <taxon>Poaceae</taxon>
        <taxon>BOP clade</taxon>
        <taxon>Oryzoideae</taxon>
        <taxon>Oryzeae</taxon>
        <taxon>Oryzinae</taxon>
        <taxon>Oryza</taxon>
    </lineage>
</organism>
<dbReference type="EC" id="2.7.11.1" evidence="7"/>
<keyword evidence="11" id="KW-0433">Leucine-rich repeat</keyword>
<feature type="domain" description="Protein kinase" evidence="32">
    <location>
        <begin position="702"/>
        <end position="1021"/>
    </location>
</feature>
<keyword evidence="9" id="KW-0723">Serine/threonine-protein kinase</keyword>
<evidence type="ECO:0000256" key="31">
    <source>
        <dbReference type="SAM" id="SignalP"/>
    </source>
</evidence>
<dbReference type="STRING" id="65489.A0A0D3HJJ0"/>
<dbReference type="Gene3D" id="3.80.10.10">
    <property type="entry name" value="Ribonuclease Inhibitor"/>
    <property type="match status" value="4"/>
</dbReference>
<evidence type="ECO:0000256" key="6">
    <source>
        <dbReference type="ARBA" id="ARBA00008684"/>
    </source>
</evidence>
<dbReference type="Pfam" id="PF07714">
    <property type="entry name" value="PK_Tyr_Ser-Thr"/>
    <property type="match status" value="1"/>
</dbReference>
<dbReference type="PROSITE" id="PS51257">
    <property type="entry name" value="PROKAR_LIPOPROTEIN"/>
    <property type="match status" value="1"/>
</dbReference>
<dbReference type="eggNOG" id="ENOG502QPYS">
    <property type="taxonomic scope" value="Eukaryota"/>
</dbReference>
<evidence type="ECO:0000256" key="16">
    <source>
        <dbReference type="ARBA" id="ARBA00022741"/>
    </source>
</evidence>
<feature type="transmembrane region" description="Helical" evidence="30">
    <location>
        <begin position="645"/>
        <end position="669"/>
    </location>
</feature>
<proteinExistence type="inferred from homology"/>
<dbReference type="AlphaFoldDB" id="A0A0D3HJJ0"/>
<keyword evidence="10" id="KW-0597">Phosphoprotein</keyword>
<keyword evidence="8" id="KW-1003">Cell membrane</keyword>
<evidence type="ECO:0000256" key="26">
    <source>
        <dbReference type="ARBA" id="ARBA00054320"/>
    </source>
</evidence>
<evidence type="ECO:0000259" key="32">
    <source>
        <dbReference type="PROSITE" id="PS50011"/>
    </source>
</evidence>
<comment type="subcellular location">
    <subcellularLocation>
        <location evidence="3">Cell membrane</location>
        <topology evidence="3">Single-pass membrane protein</topology>
    </subcellularLocation>
    <subcellularLocation>
        <location evidence="4">Endoplasmic reticulum membrane</location>
        <topology evidence="4">Single-pass membrane protein</topology>
    </subcellularLocation>
    <subcellularLocation>
        <location evidence="5">Membrane</location>
        <topology evidence="5">Single-pass type I membrane protein</topology>
    </subcellularLocation>
</comment>
<comment type="cofactor">
    <cofactor evidence="2">
        <name>Mg(2+)</name>
        <dbReference type="ChEBI" id="CHEBI:18420"/>
    </cofactor>
</comment>
<evidence type="ECO:0000256" key="24">
    <source>
        <dbReference type="ARBA" id="ARBA00047899"/>
    </source>
</evidence>
<evidence type="ECO:0000256" key="3">
    <source>
        <dbReference type="ARBA" id="ARBA00004162"/>
    </source>
</evidence>
<evidence type="ECO:0000313" key="33">
    <source>
        <dbReference type="EnsemblPlants" id="OBART11G06500.1"/>
    </source>
</evidence>
<evidence type="ECO:0000256" key="28">
    <source>
        <dbReference type="ARBA" id="ARBA00072040"/>
    </source>
</evidence>
<dbReference type="FunFam" id="3.80.10.10:FF:000288">
    <property type="entry name" value="LRR receptor-like serine/threonine-protein kinase EFR"/>
    <property type="match status" value="1"/>
</dbReference>
<evidence type="ECO:0000256" key="30">
    <source>
        <dbReference type="SAM" id="Phobius"/>
    </source>
</evidence>
<keyword evidence="23" id="KW-0325">Glycoprotein</keyword>
<dbReference type="Pfam" id="PF13855">
    <property type="entry name" value="LRR_8"/>
    <property type="match status" value="1"/>
</dbReference>
<dbReference type="InterPro" id="IPR011009">
    <property type="entry name" value="Kinase-like_dom_sf"/>
</dbReference>